<dbReference type="PANTHER" id="PTHR43086:SF3">
    <property type="entry name" value="NADP-DEPENDENT 3-HYDROXY ACID DEHYDROGENASE YDFG"/>
    <property type="match status" value="1"/>
</dbReference>
<feature type="domain" description="Ketoreductase" evidence="12">
    <location>
        <begin position="18"/>
        <end position="194"/>
    </location>
</feature>
<comment type="catalytic activity">
    <reaction evidence="10">
        <text>3-hydroxypropanoate + NADP(+) = 3-oxopropanoate + NADPH + H(+)</text>
        <dbReference type="Rhea" id="RHEA:26438"/>
        <dbReference type="ChEBI" id="CHEBI:15378"/>
        <dbReference type="ChEBI" id="CHEBI:16510"/>
        <dbReference type="ChEBI" id="CHEBI:33190"/>
        <dbReference type="ChEBI" id="CHEBI:57783"/>
        <dbReference type="ChEBI" id="CHEBI:58349"/>
        <dbReference type="EC" id="1.1.1.298"/>
    </reaction>
</comment>
<dbReference type="Pfam" id="PF00106">
    <property type="entry name" value="adh_short"/>
    <property type="match status" value="1"/>
</dbReference>
<accession>A0A023X0L9</accession>
<dbReference type="FunFam" id="3.40.50.720:FF:000047">
    <property type="entry name" value="NADP-dependent L-serine/L-allo-threonine dehydrogenase"/>
    <property type="match status" value="1"/>
</dbReference>
<dbReference type="InterPro" id="IPR020904">
    <property type="entry name" value="Sc_DH/Rdtase_CS"/>
</dbReference>
<sequence>MERQNREDRPRETAPLDGVAVVTGASSGIGAAVARALSKGGMKVALAARREPALREVRASLGPHAEALVVPTDVTDRGAVKKLAGRVEGDLGPPDVLVNCAGVMYYTLMQNAHEDDWECTVDVICKGTLNTLGAFLPGMISRGRGHVITVSSDAGRKVFPGLAVYSGAKAFVEFVSQGLRLETAGTGIKVTTVQPGNVDTPLQRMSRDREALALYGEPTGARILAPEDVADAVLYAVSQPEHLAVNEVLLQPREEPI</sequence>
<organism evidence="13 15">
    <name type="scientific">Rubrobacter radiotolerans</name>
    <name type="common">Arthrobacter radiotolerans</name>
    <dbReference type="NCBI Taxonomy" id="42256"/>
    <lineage>
        <taxon>Bacteria</taxon>
        <taxon>Bacillati</taxon>
        <taxon>Actinomycetota</taxon>
        <taxon>Rubrobacteria</taxon>
        <taxon>Rubrobacterales</taxon>
        <taxon>Rubrobacteraceae</taxon>
        <taxon>Rubrobacter</taxon>
    </lineage>
</organism>
<dbReference type="InterPro" id="IPR036291">
    <property type="entry name" value="NAD(P)-bd_dom_sf"/>
</dbReference>
<evidence type="ECO:0000256" key="2">
    <source>
        <dbReference type="ARBA" id="ARBA00023002"/>
    </source>
</evidence>
<keyword evidence="2 14" id="KW-0560">Oxidoreductase</keyword>
<name>A0A023X0L9_RUBRA</name>
<gene>
    <name evidence="13" type="ORF">RradSPS_0610</name>
    <name evidence="14" type="ORF">SIL72_04615</name>
</gene>
<evidence type="ECO:0000256" key="11">
    <source>
        <dbReference type="RuleBase" id="RU000363"/>
    </source>
</evidence>
<dbReference type="Gene3D" id="3.40.50.720">
    <property type="entry name" value="NAD(P)-binding Rossmann-like Domain"/>
    <property type="match status" value="1"/>
</dbReference>
<dbReference type="EC" id="1.1.1.298" evidence="4"/>
<evidence type="ECO:0000256" key="10">
    <source>
        <dbReference type="ARBA" id="ARBA00047274"/>
    </source>
</evidence>
<dbReference type="STRING" id="42256.RradSPS_0610"/>
<dbReference type="PRINTS" id="PR00081">
    <property type="entry name" value="GDHRDH"/>
</dbReference>
<evidence type="ECO:0000313" key="13">
    <source>
        <dbReference type="EMBL" id="AHY45893.1"/>
    </source>
</evidence>
<dbReference type="KEGG" id="rrd:RradSPS_0610"/>
<evidence type="ECO:0000313" key="15">
    <source>
        <dbReference type="Proteomes" id="UP000025229"/>
    </source>
</evidence>
<protein>
    <recommendedName>
        <fullName evidence="6">NADP-dependent 3-hydroxy acid dehydrogenase YdfG</fullName>
        <ecNumber evidence="4">1.1.1.298</ecNumber>
        <ecNumber evidence="5">1.1.1.381</ecNumber>
    </recommendedName>
    <alternativeName>
        <fullName evidence="8">L-allo-threonine dehydrogenase</fullName>
    </alternativeName>
    <alternativeName>
        <fullName evidence="7">Malonic semialdehyde reductase</fullName>
    </alternativeName>
</protein>
<evidence type="ECO:0000256" key="7">
    <source>
        <dbReference type="ARBA" id="ARBA00044271"/>
    </source>
</evidence>
<dbReference type="Proteomes" id="UP000025229">
    <property type="component" value="Chromosome"/>
</dbReference>
<dbReference type="CDD" id="cd05233">
    <property type="entry name" value="SDR_c"/>
    <property type="match status" value="1"/>
</dbReference>
<dbReference type="eggNOG" id="COG4221">
    <property type="taxonomic scope" value="Bacteria"/>
</dbReference>
<dbReference type="RefSeq" id="WP_051589284.1">
    <property type="nucleotide sequence ID" value="NZ_CP007514.1"/>
</dbReference>
<dbReference type="Proteomes" id="UP001281130">
    <property type="component" value="Unassembled WGS sequence"/>
</dbReference>
<dbReference type="GO" id="GO:0030497">
    <property type="term" value="P:fatty acid elongation"/>
    <property type="evidence" value="ECO:0007669"/>
    <property type="project" value="TreeGrafter"/>
</dbReference>
<dbReference type="PRINTS" id="PR00080">
    <property type="entry name" value="SDRFAMILY"/>
</dbReference>
<evidence type="ECO:0000256" key="4">
    <source>
        <dbReference type="ARBA" id="ARBA00044050"/>
    </source>
</evidence>
<keyword evidence="15" id="KW-1185">Reference proteome</keyword>
<dbReference type="SUPFAM" id="SSF51735">
    <property type="entry name" value="NAD(P)-binding Rossmann-fold domains"/>
    <property type="match status" value="1"/>
</dbReference>
<dbReference type="EMBL" id="CP007514">
    <property type="protein sequence ID" value="AHY45893.1"/>
    <property type="molecule type" value="Genomic_DNA"/>
</dbReference>
<dbReference type="EMBL" id="JAWXXX010000001">
    <property type="protein sequence ID" value="MDX5893307.1"/>
    <property type="molecule type" value="Genomic_DNA"/>
</dbReference>
<dbReference type="SMART" id="SM00822">
    <property type="entry name" value="PKS_KR"/>
    <property type="match status" value="1"/>
</dbReference>
<evidence type="ECO:0000313" key="14">
    <source>
        <dbReference type="EMBL" id="MDX5893307.1"/>
    </source>
</evidence>
<evidence type="ECO:0000256" key="5">
    <source>
        <dbReference type="ARBA" id="ARBA00044059"/>
    </source>
</evidence>
<dbReference type="InterPro" id="IPR057326">
    <property type="entry name" value="KR_dom"/>
</dbReference>
<evidence type="ECO:0000259" key="12">
    <source>
        <dbReference type="SMART" id="SM00822"/>
    </source>
</evidence>
<evidence type="ECO:0000256" key="8">
    <source>
        <dbReference type="ARBA" id="ARBA00044349"/>
    </source>
</evidence>
<dbReference type="GO" id="GO:0035527">
    <property type="term" value="F:3-hydroxypropionate dehydrogenase (NADP+) activity"/>
    <property type="evidence" value="ECO:0007669"/>
    <property type="project" value="UniProtKB-EC"/>
</dbReference>
<dbReference type="EC" id="1.1.1.381" evidence="5"/>
<dbReference type="PANTHER" id="PTHR43086">
    <property type="entry name" value="VERY-LONG-CHAIN 3-OXOOACYL-COA REDUCTASE"/>
    <property type="match status" value="1"/>
</dbReference>
<evidence type="ECO:0000256" key="3">
    <source>
        <dbReference type="ARBA" id="ARBA00043812"/>
    </source>
</evidence>
<comment type="similarity">
    <text evidence="1 11">Belongs to the short-chain dehydrogenases/reductases (SDR) family.</text>
</comment>
<evidence type="ECO:0000256" key="6">
    <source>
        <dbReference type="ARBA" id="ARBA00044065"/>
    </source>
</evidence>
<dbReference type="OrthoDB" id="286404at2"/>
<reference evidence="13 15" key="1">
    <citation type="submission" date="2014-03" db="EMBL/GenBank/DDBJ databases">
        <title>Complete genome sequence of the Radio-Resistant Rubrobacter radiotolerans RSPS-4.</title>
        <authorList>
            <person name="Egas C.C."/>
            <person name="Barroso C.C."/>
            <person name="Froufe H.J.C."/>
            <person name="Pacheco J.J."/>
            <person name="Albuquerque L.L."/>
            <person name="da Costa M.M.S."/>
        </authorList>
    </citation>
    <scope>NUCLEOTIDE SEQUENCE [LARGE SCALE GENOMIC DNA]</scope>
    <source>
        <strain evidence="13 15">RSPS-4</strain>
    </source>
</reference>
<dbReference type="InterPro" id="IPR002347">
    <property type="entry name" value="SDR_fam"/>
</dbReference>
<dbReference type="PROSITE" id="PS00061">
    <property type="entry name" value="ADH_SHORT"/>
    <property type="match status" value="1"/>
</dbReference>
<dbReference type="AlphaFoldDB" id="A0A023X0L9"/>
<proteinExistence type="inferred from homology"/>
<comment type="catalytic activity">
    <reaction evidence="3">
        <text>L-allo-threonine + NADP(+) = aminoacetone + CO2 + NADPH</text>
        <dbReference type="Rhea" id="RHEA:43524"/>
        <dbReference type="ChEBI" id="CHEBI:16526"/>
        <dbReference type="ChEBI" id="CHEBI:57783"/>
        <dbReference type="ChEBI" id="CHEBI:58320"/>
        <dbReference type="ChEBI" id="CHEBI:58349"/>
        <dbReference type="ChEBI" id="CHEBI:58585"/>
        <dbReference type="EC" id="1.1.1.381"/>
    </reaction>
</comment>
<dbReference type="HOGENOM" id="CLU_010194_2_10_11"/>
<evidence type="ECO:0000256" key="9">
    <source>
        <dbReference type="ARBA" id="ARBA00045650"/>
    </source>
</evidence>
<comment type="function">
    <text evidence="9">NADP-dependent dehydrogenase with broad substrate specificity acting on 3-hydroxy acids. Catalyzes the NADP-dependent oxidation of L-allo-threonine to L-2-amino-3-keto-butyrate, which is spontaneously decarboxylated into aminoacetone. Also acts on D-threonine, L-serine, D-serine, D-3-hydroxyisobutyrate, L-3-hydroxyisobutyrate, D-glycerate and L-glycerate. Able to catalyze the reduction of the malonic semialdehyde to 3-hydroxypropionic acid. YdfG is apparently supplementing RutE, the presumed malonic semialdehyde reductase involved in pyrimidine degradation since both are able to detoxify malonic semialdehyde.</text>
</comment>
<reference evidence="14" key="2">
    <citation type="submission" date="2023-11" db="EMBL/GenBank/DDBJ databases">
        <title>MicrobeMod: A computational toolkit for identifying prokaryotic methylation and restriction-modification with nanopore sequencing.</title>
        <authorList>
            <person name="Crits-Christoph A."/>
            <person name="Kang S.C."/>
            <person name="Lee H."/>
            <person name="Ostrov N."/>
        </authorList>
    </citation>
    <scope>NUCLEOTIDE SEQUENCE</scope>
    <source>
        <strain evidence="14">ATCC 51242</strain>
    </source>
</reference>
<evidence type="ECO:0000256" key="1">
    <source>
        <dbReference type="ARBA" id="ARBA00006484"/>
    </source>
</evidence>